<keyword evidence="5" id="KW-1185">Reference proteome</keyword>
<dbReference type="SUPFAM" id="SSF48371">
    <property type="entry name" value="ARM repeat"/>
    <property type="match status" value="1"/>
</dbReference>
<dbReference type="Pfam" id="PF16186">
    <property type="entry name" value="Arm_3"/>
    <property type="match status" value="1"/>
</dbReference>
<evidence type="ECO:0000256" key="2">
    <source>
        <dbReference type="ARBA" id="ARBA00022448"/>
    </source>
</evidence>
<dbReference type="EMBL" id="JAPDFW010000124">
    <property type="protein sequence ID" value="KAJ5067889.1"/>
    <property type="molecule type" value="Genomic_DNA"/>
</dbReference>
<keyword evidence="3" id="KW-0653">Protein transport</keyword>
<keyword evidence="2" id="KW-0813">Transport</keyword>
<dbReference type="AlphaFoldDB" id="A0A9Q0R6M0"/>
<comment type="caution">
    <text evidence="4">The sequence shown here is derived from an EMBL/GenBank/DDBJ whole genome shotgun (WGS) entry which is preliminary data.</text>
</comment>
<evidence type="ECO:0000313" key="4">
    <source>
        <dbReference type="EMBL" id="KAJ5067889.1"/>
    </source>
</evidence>
<dbReference type="InterPro" id="IPR032413">
    <property type="entry name" value="Arm_3"/>
</dbReference>
<accession>A0A9Q0R6M0</accession>
<reference evidence="4" key="1">
    <citation type="submission" date="2022-10" db="EMBL/GenBank/DDBJ databases">
        <title>Novel sulphate-reducing endosymbionts in the free-living metamonad Anaeramoeba.</title>
        <authorList>
            <person name="Jerlstrom-Hultqvist J."/>
            <person name="Cepicka I."/>
            <person name="Gallot-Lavallee L."/>
            <person name="Salas-Leiva D."/>
            <person name="Curtis B.A."/>
            <person name="Zahonova K."/>
            <person name="Pipaliya S."/>
            <person name="Dacks J."/>
            <person name="Roger A.J."/>
        </authorList>
    </citation>
    <scope>NUCLEOTIDE SEQUENCE</scope>
    <source>
        <strain evidence="4">BMAN</strain>
    </source>
</reference>
<dbReference type="InterPro" id="IPR000225">
    <property type="entry name" value="Armadillo"/>
</dbReference>
<sequence length="504" mass="59000">MNQQNDYKKKLELRKQKFKKTIDFDAVKDKRVQIGSTLSKNKKEDFMLEKRMKKKQGKQETVSKINFQSEEFQKQLEKKIRLIPIYSKLIFGTDLKKRLENLGKIRKLLSIPENPPFEQVIQTGIIKELITIIDNSNEDIQFEIVWIICNISSGTIQQTQYLIDNNIENLLIKYLKSPNKKIRKLCSLALNNIYIDFQRHSSKQEVLKTLLEIFPTIKPHSLEFHTFVLLTSSLIRGKSLVNSDQASQILSLLVNNLKQNYKELKRDILWCLLDLIRNENMNKDLIQKSGLHLKLMNIITKLQQKIDVNPREKIGYEIIIICLNQISIIFSMDEGISDEIMELKNLEPFKNILVWKRRKATEGIIKILSNSSLNENSIQKYLDGKILINLLELEMDSSNEIRILIFSFLIKMIKNANSNQMSEIFSTNFFKKITSLIEIDNTESILTILNLIEEILKKENSVKNSPMIERMEEANLIEKIEQLQTHPNEEIYQKTFSILETFFA</sequence>
<evidence type="ECO:0000256" key="3">
    <source>
        <dbReference type="ARBA" id="ARBA00022927"/>
    </source>
</evidence>
<dbReference type="Pfam" id="PF00514">
    <property type="entry name" value="Arm"/>
    <property type="match status" value="1"/>
</dbReference>
<dbReference type="SMART" id="SM00185">
    <property type="entry name" value="ARM"/>
    <property type="match status" value="2"/>
</dbReference>
<dbReference type="InterPro" id="IPR011989">
    <property type="entry name" value="ARM-like"/>
</dbReference>
<dbReference type="GO" id="GO:0015031">
    <property type="term" value="P:protein transport"/>
    <property type="evidence" value="ECO:0007669"/>
    <property type="project" value="UniProtKB-KW"/>
</dbReference>
<dbReference type="Gene3D" id="1.25.10.10">
    <property type="entry name" value="Leucine-rich Repeat Variant"/>
    <property type="match status" value="1"/>
</dbReference>
<organism evidence="4 5">
    <name type="scientific">Anaeramoeba ignava</name>
    <name type="common">Anaerobic marine amoeba</name>
    <dbReference type="NCBI Taxonomy" id="1746090"/>
    <lineage>
        <taxon>Eukaryota</taxon>
        <taxon>Metamonada</taxon>
        <taxon>Anaeramoebidae</taxon>
        <taxon>Anaeramoeba</taxon>
    </lineage>
</organism>
<gene>
    <name evidence="4" type="ORF">M0811_12807</name>
</gene>
<dbReference type="PANTHER" id="PTHR23316">
    <property type="entry name" value="IMPORTIN ALPHA"/>
    <property type="match status" value="1"/>
</dbReference>
<protein>
    <submittedName>
        <fullName evidence="4">Importin alpha</fullName>
    </submittedName>
</protein>
<proteinExistence type="inferred from homology"/>
<evidence type="ECO:0000256" key="1">
    <source>
        <dbReference type="ARBA" id="ARBA00010394"/>
    </source>
</evidence>
<dbReference type="Proteomes" id="UP001149090">
    <property type="component" value="Unassembled WGS sequence"/>
</dbReference>
<dbReference type="InterPro" id="IPR016024">
    <property type="entry name" value="ARM-type_fold"/>
</dbReference>
<comment type="similarity">
    <text evidence="1">Belongs to the importin alpha family.</text>
</comment>
<name>A0A9Q0R6M0_ANAIG</name>
<evidence type="ECO:0000313" key="5">
    <source>
        <dbReference type="Proteomes" id="UP001149090"/>
    </source>
</evidence>
<dbReference type="OrthoDB" id="29145at2759"/>
<dbReference type="OMA" id="WIICNIS"/>